<dbReference type="EMBL" id="BARS01034109">
    <property type="protein sequence ID" value="GAG18516.1"/>
    <property type="molecule type" value="Genomic_DNA"/>
</dbReference>
<organism evidence="1">
    <name type="scientific">marine sediment metagenome</name>
    <dbReference type="NCBI Taxonomy" id="412755"/>
    <lineage>
        <taxon>unclassified sequences</taxon>
        <taxon>metagenomes</taxon>
        <taxon>ecological metagenomes</taxon>
    </lineage>
</organism>
<sequence length="48" mass="5274">SELNSEGLRLIDRAIYATYCDASDVGVAEEAQKLLRRLPVPSSRHGES</sequence>
<evidence type="ECO:0000313" key="1">
    <source>
        <dbReference type="EMBL" id="GAG18516.1"/>
    </source>
</evidence>
<accession>X0X0J3</accession>
<reference evidence="1" key="1">
    <citation type="journal article" date="2014" name="Front. Microbiol.">
        <title>High frequency of phylogenetically diverse reductive dehalogenase-homologous genes in deep subseafloor sedimentary metagenomes.</title>
        <authorList>
            <person name="Kawai M."/>
            <person name="Futagami T."/>
            <person name="Toyoda A."/>
            <person name="Takaki Y."/>
            <person name="Nishi S."/>
            <person name="Hori S."/>
            <person name="Arai W."/>
            <person name="Tsubouchi T."/>
            <person name="Morono Y."/>
            <person name="Uchiyama I."/>
            <person name="Ito T."/>
            <person name="Fujiyama A."/>
            <person name="Inagaki F."/>
            <person name="Takami H."/>
        </authorList>
    </citation>
    <scope>NUCLEOTIDE SEQUENCE</scope>
    <source>
        <strain evidence="1">Expedition CK06-06</strain>
    </source>
</reference>
<gene>
    <name evidence="1" type="ORF">S01H1_52744</name>
</gene>
<dbReference type="AlphaFoldDB" id="X0X0J3"/>
<name>X0X0J3_9ZZZZ</name>
<feature type="non-terminal residue" evidence="1">
    <location>
        <position position="1"/>
    </location>
</feature>
<protein>
    <submittedName>
        <fullName evidence="1">Uncharacterized protein</fullName>
    </submittedName>
</protein>
<comment type="caution">
    <text evidence="1">The sequence shown here is derived from an EMBL/GenBank/DDBJ whole genome shotgun (WGS) entry which is preliminary data.</text>
</comment>
<proteinExistence type="predicted"/>